<accession>A0AAW9R8N8</accession>
<protein>
    <submittedName>
        <fullName evidence="2">Type IV pilin protein</fullName>
    </submittedName>
</protein>
<dbReference type="PANTHER" id="PTHR30093">
    <property type="entry name" value="GENERAL SECRETION PATHWAY PROTEIN G"/>
    <property type="match status" value="1"/>
</dbReference>
<dbReference type="InterPro" id="IPR045584">
    <property type="entry name" value="Pilin-like"/>
</dbReference>
<proteinExistence type="predicted"/>
<dbReference type="InterPro" id="IPR031982">
    <property type="entry name" value="PilE-like"/>
</dbReference>
<dbReference type="NCBIfam" id="TIGR02532">
    <property type="entry name" value="IV_pilin_GFxxxE"/>
    <property type="match status" value="1"/>
</dbReference>
<keyword evidence="1" id="KW-1133">Transmembrane helix</keyword>
<dbReference type="EMBL" id="JBBDHC010000017">
    <property type="protein sequence ID" value="MEJ1250232.1"/>
    <property type="molecule type" value="Genomic_DNA"/>
</dbReference>
<dbReference type="AlphaFoldDB" id="A0AAW9R8N8"/>
<dbReference type="Gene3D" id="3.30.700.10">
    <property type="entry name" value="Glycoprotein, Type 4 Pilin"/>
    <property type="match status" value="1"/>
</dbReference>
<dbReference type="Pfam" id="PF16732">
    <property type="entry name" value="ComP_DUS"/>
    <property type="match status" value="1"/>
</dbReference>
<evidence type="ECO:0000313" key="3">
    <source>
        <dbReference type="Proteomes" id="UP001364472"/>
    </source>
</evidence>
<sequence length="135" mass="14600">MRHPIQRGFTLIEVMVVVAIVAILAAIAYPSYSDYAFRARRVDGKEMMMRVAAAQERYYTNLNSYATVAQLGLGDPLVSEKGYYTIGIALANSNQTYTLTATPASSQVGDKCGNLTLTNSGNKGFAGTESNGKCW</sequence>
<evidence type="ECO:0000313" key="2">
    <source>
        <dbReference type="EMBL" id="MEJ1250232.1"/>
    </source>
</evidence>
<feature type="transmembrane region" description="Helical" evidence="1">
    <location>
        <begin position="12"/>
        <end position="32"/>
    </location>
</feature>
<evidence type="ECO:0000256" key="1">
    <source>
        <dbReference type="SAM" id="Phobius"/>
    </source>
</evidence>
<keyword evidence="1" id="KW-0472">Membrane</keyword>
<keyword evidence="1" id="KW-0812">Transmembrane</keyword>
<dbReference type="PANTHER" id="PTHR30093:SF47">
    <property type="entry name" value="TYPE IV PILUS NON-CORE MINOR PILIN PILE"/>
    <property type="match status" value="1"/>
</dbReference>
<dbReference type="RefSeq" id="WP_337335938.1">
    <property type="nucleotide sequence ID" value="NZ_JBBDHC010000017.1"/>
</dbReference>
<dbReference type="PROSITE" id="PS00409">
    <property type="entry name" value="PROKAR_NTER_METHYL"/>
    <property type="match status" value="1"/>
</dbReference>
<dbReference type="Proteomes" id="UP001364472">
    <property type="component" value="Unassembled WGS sequence"/>
</dbReference>
<dbReference type="SUPFAM" id="SSF54523">
    <property type="entry name" value="Pili subunits"/>
    <property type="match status" value="1"/>
</dbReference>
<gene>
    <name evidence="2" type="ORF">WB794_11175</name>
</gene>
<dbReference type="InterPro" id="IPR012902">
    <property type="entry name" value="N_methyl_site"/>
</dbReference>
<organism evidence="2 3">
    <name type="scientific">Denitratimonas tolerans</name>
    <dbReference type="NCBI Taxonomy" id="1338420"/>
    <lineage>
        <taxon>Bacteria</taxon>
        <taxon>Pseudomonadati</taxon>
        <taxon>Pseudomonadota</taxon>
        <taxon>Gammaproteobacteria</taxon>
        <taxon>Lysobacterales</taxon>
        <taxon>Lysobacteraceae</taxon>
        <taxon>Denitratimonas</taxon>
    </lineage>
</organism>
<dbReference type="Pfam" id="PF07963">
    <property type="entry name" value="N_methyl"/>
    <property type="match status" value="1"/>
</dbReference>
<keyword evidence="3" id="KW-1185">Reference proteome</keyword>
<dbReference type="GO" id="GO:0043683">
    <property type="term" value="P:type IV pilus assembly"/>
    <property type="evidence" value="ECO:0007669"/>
    <property type="project" value="InterPro"/>
</dbReference>
<name>A0AAW9R8N8_9GAMM</name>
<reference evidence="2 3" key="1">
    <citation type="journal article" date="2016" name="Antonie Van Leeuwenhoek">
        <title>Denitratimonas tolerans gen. nov., sp. nov., a denitrifying bacterium isolated from a bioreactor for tannery wastewater treatment.</title>
        <authorList>
            <person name="Han S.I."/>
            <person name="Kim J.O."/>
            <person name="Lee Y.R."/>
            <person name="Ekpeghere K.I."/>
            <person name="Koh S.C."/>
            <person name="Whang K.S."/>
        </authorList>
    </citation>
    <scope>NUCLEOTIDE SEQUENCE [LARGE SCALE GENOMIC DNA]</scope>
    <source>
        <strain evidence="2 3">KACC 17565</strain>
    </source>
</reference>
<comment type="caution">
    <text evidence="2">The sequence shown here is derived from an EMBL/GenBank/DDBJ whole genome shotgun (WGS) entry which is preliminary data.</text>
</comment>